<protein>
    <submittedName>
        <fullName evidence="2">Uncharacterized protein</fullName>
    </submittedName>
</protein>
<dbReference type="EMBL" id="BKCJ010010040">
    <property type="protein sequence ID" value="GEU89795.1"/>
    <property type="molecule type" value="Genomic_DNA"/>
</dbReference>
<dbReference type="AlphaFoldDB" id="A0A6L2NYN6"/>
<comment type="caution">
    <text evidence="2">The sequence shown here is derived from an EMBL/GenBank/DDBJ whole genome shotgun (WGS) entry which is preliminary data.</text>
</comment>
<gene>
    <name evidence="2" type="ORF">Tci_061773</name>
</gene>
<sequence length="150" mass="16318">MENPPPDHNEFVLALEAAPDNMNGWVEWDEDEEEEDLEMEKEEEDQEMEEEEEGIDVDVNEEGDGPEWILLYEGADSLNPLPPVFDSESEIEDAAPMPPHPIPADHEPEAKAVTVGTGRLAPFIRPGSSSSIVGTVAASRAATYGSLGSS</sequence>
<evidence type="ECO:0000313" key="2">
    <source>
        <dbReference type="EMBL" id="GEU89795.1"/>
    </source>
</evidence>
<evidence type="ECO:0000256" key="1">
    <source>
        <dbReference type="SAM" id="MobiDB-lite"/>
    </source>
</evidence>
<proteinExistence type="predicted"/>
<name>A0A6L2NYN6_TANCI</name>
<feature type="region of interest" description="Disordered" evidence="1">
    <location>
        <begin position="29"/>
        <end position="62"/>
    </location>
</feature>
<organism evidence="2">
    <name type="scientific">Tanacetum cinerariifolium</name>
    <name type="common">Dalmatian daisy</name>
    <name type="synonym">Chrysanthemum cinerariifolium</name>
    <dbReference type="NCBI Taxonomy" id="118510"/>
    <lineage>
        <taxon>Eukaryota</taxon>
        <taxon>Viridiplantae</taxon>
        <taxon>Streptophyta</taxon>
        <taxon>Embryophyta</taxon>
        <taxon>Tracheophyta</taxon>
        <taxon>Spermatophyta</taxon>
        <taxon>Magnoliopsida</taxon>
        <taxon>eudicotyledons</taxon>
        <taxon>Gunneridae</taxon>
        <taxon>Pentapetalae</taxon>
        <taxon>asterids</taxon>
        <taxon>campanulids</taxon>
        <taxon>Asterales</taxon>
        <taxon>Asteraceae</taxon>
        <taxon>Asteroideae</taxon>
        <taxon>Anthemideae</taxon>
        <taxon>Anthemidinae</taxon>
        <taxon>Tanacetum</taxon>
    </lineage>
</organism>
<accession>A0A6L2NYN6</accession>
<reference evidence="2" key="1">
    <citation type="journal article" date="2019" name="Sci. Rep.">
        <title>Draft genome of Tanacetum cinerariifolium, the natural source of mosquito coil.</title>
        <authorList>
            <person name="Yamashiro T."/>
            <person name="Shiraishi A."/>
            <person name="Satake H."/>
            <person name="Nakayama K."/>
        </authorList>
    </citation>
    <scope>NUCLEOTIDE SEQUENCE</scope>
</reference>